<evidence type="ECO:0000313" key="1">
    <source>
        <dbReference type="EMBL" id="KRZ46730.1"/>
    </source>
</evidence>
<dbReference type="SUPFAM" id="SSF56672">
    <property type="entry name" value="DNA/RNA polymerases"/>
    <property type="match status" value="1"/>
</dbReference>
<comment type="caution">
    <text evidence="1">The sequence shown here is derived from an EMBL/GenBank/DDBJ whole genome shotgun (WGS) entry which is preliminary data.</text>
</comment>
<dbReference type="OrthoDB" id="5846951at2759"/>
<dbReference type="InterPro" id="IPR043128">
    <property type="entry name" value="Rev_trsase/Diguanyl_cyclase"/>
</dbReference>
<dbReference type="Proteomes" id="UP000054721">
    <property type="component" value="Unassembled WGS sequence"/>
</dbReference>
<gene>
    <name evidence="1" type="primary">TY3B-G</name>
    <name evidence="1" type="ORF">T02_9904</name>
</gene>
<protein>
    <submittedName>
        <fullName evidence="1">Transposon Ty3-G Gag-Pol polyprotein</fullName>
    </submittedName>
</protein>
<proteinExistence type="predicted"/>
<organism evidence="1 2">
    <name type="scientific">Trichinella nativa</name>
    <dbReference type="NCBI Taxonomy" id="6335"/>
    <lineage>
        <taxon>Eukaryota</taxon>
        <taxon>Metazoa</taxon>
        <taxon>Ecdysozoa</taxon>
        <taxon>Nematoda</taxon>
        <taxon>Enoplea</taxon>
        <taxon>Dorylaimia</taxon>
        <taxon>Trichinellida</taxon>
        <taxon>Trichinellidae</taxon>
        <taxon>Trichinella</taxon>
    </lineage>
</organism>
<dbReference type="AlphaFoldDB" id="A0A0V1KHE7"/>
<sequence length="57" mass="6287">LMVLVNKKDGSSLFCVDYRELNEVTRKDAQLLPRIDATLDASAGAKWITTLDLASGY</sequence>
<keyword evidence="2" id="KW-1185">Reference proteome</keyword>
<dbReference type="Gene3D" id="3.30.70.270">
    <property type="match status" value="1"/>
</dbReference>
<name>A0A0V1KHE7_9BILA</name>
<accession>A0A0V1KHE7</accession>
<evidence type="ECO:0000313" key="2">
    <source>
        <dbReference type="Proteomes" id="UP000054721"/>
    </source>
</evidence>
<dbReference type="STRING" id="6335.A0A0V1KHE7"/>
<dbReference type="PANTHER" id="PTHR24559">
    <property type="entry name" value="TRANSPOSON TY3-I GAG-POL POLYPROTEIN"/>
    <property type="match status" value="1"/>
</dbReference>
<dbReference type="EMBL" id="JYDW01002385">
    <property type="protein sequence ID" value="KRZ46730.1"/>
    <property type="molecule type" value="Genomic_DNA"/>
</dbReference>
<dbReference type="InterPro" id="IPR043502">
    <property type="entry name" value="DNA/RNA_pol_sf"/>
</dbReference>
<reference evidence="1 2" key="1">
    <citation type="submission" date="2015-05" db="EMBL/GenBank/DDBJ databases">
        <title>Evolution of Trichinella species and genotypes.</title>
        <authorList>
            <person name="Korhonen P.K."/>
            <person name="Edoardo P."/>
            <person name="Giuseppe L.R."/>
            <person name="Gasser R.B."/>
        </authorList>
    </citation>
    <scope>NUCLEOTIDE SEQUENCE [LARGE SCALE GENOMIC DNA]</scope>
    <source>
        <strain evidence="1">ISS10</strain>
    </source>
</reference>
<dbReference type="Gene3D" id="3.10.10.10">
    <property type="entry name" value="HIV Type 1 Reverse Transcriptase, subunit A, domain 1"/>
    <property type="match status" value="1"/>
</dbReference>
<feature type="non-terminal residue" evidence="1">
    <location>
        <position position="1"/>
    </location>
</feature>
<dbReference type="PANTHER" id="PTHR24559:SF435">
    <property type="entry name" value="RIBONUCLEASE H"/>
    <property type="match status" value="1"/>
</dbReference>
<feature type="non-terminal residue" evidence="1">
    <location>
        <position position="57"/>
    </location>
</feature>
<dbReference type="InterPro" id="IPR053134">
    <property type="entry name" value="RNA-dir_DNA_polymerase"/>
</dbReference>